<dbReference type="InterPro" id="IPR058913">
    <property type="entry name" value="Integrase_dom_put"/>
</dbReference>
<dbReference type="SUPFAM" id="SSF53098">
    <property type="entry name" value="Ribonuclease H-like"/>
    <property type="match status" value="1"/>
</dbReference>
<dbReference type="VEuPathDB" id="TrichDB:TVAGG3_0238240"/>
<organism evidence="2 3">
    <name type="scientific">Trichomonas vaginalis (strain ATCC PRA-98 / G3)</name>
    <dbReference type="NCBI Taxonomy" id="412133"/>
    <lineage>
        <taxon>Eukaryota</taxon>
        <taxon>Metamonada</taxon>
        <taxon>Parabasalia</taxon>
        <taxon>Trichomonadida</taxon>
        <taxon>Trichomonadidae</taxon>
        <taxon>Trichomonas</taxon>
    </lineage>
</organism>
<dbReference type="Proteomes" id="UP000001542">
    <property type="component" value="Unassembled WGS sequence"/>
</dbReference>
<accession>A2DG60</accession>
<keyword evidence="3" id="KW-1185">Reference proteome</keyword>
<dbReference type="InterPro" id="IPR036397">
    <property type="entry name" value="RNaseH_sf"/>
</dbReference>
<dbReference type="InParanoid" id="A2DG60"/>
<sequence length="326" mass="38368">MKENSRPHIPNEWVRYMYEKLESGELTYATVLKKVPYSYQNVTIFKQISRNTLKKAFKEIGGTPKIKSGPPQEELTPELILKVQNSYENYKCGVQKLYWTLNMNPKQFQISYNAVIKAAKFLGIYKEKDKSNPKAYYVDYEAILPNTIWHVDIHFLKEPETLPVYGIIDDKSRYLLALKLLRNKSSTETSKVAIATVQKYGAPFCFWSDNGKENEGEFTKFLSTYDIQIRKSAPYMPRQNGKIERLWPSLDKNAPESSEFESINQELEEFRKKYNDMPHGAHPKIGVRPYTPREVYNKFKKWTKDDKPLWKKCVNKQWEVEEIPNY</sequence>
<dbReference type="GO" id="GO:0015074">
    <property type="term" value="P:DNA integration"/>
    <property type="evidence" value="ECO:0007669"/>
    <property type="project" value="InterPro"/>
</dbReference>
<dbReference type="InterPro" id="IPR012337">
    <property type="entry name" value="RNaseH-like_sf"/>
</dbReference>
<reference evidence="2" key="2">
    <citation type="journal article" date="2007" name="Science">
        <title>Draft genome sequence of the sexually transmitted pathogen Trichomonas vaginalis.</title>
        <authorList>
            <person name="Carlton J.M."/>
            <person name="Hirt R.P."/>
            <person name="Silva J.C."/>
            <person name="Delcher A.L."/>
            <person name="Schatz M."/>
            <person name="Zhao Q."/>
            <person name="Wortman J.R."/>
            <person name="Bidwell S.L."/>
            <person name="Alsmark U.C.M."/>
            <person name="Besteiro S."/>
            <person name="Sicheritz-Ponten T."/>
            <person name="Noel C.J."/>
            <person name="Dacks J.B."/>
            <person name="Foster P.G."/>
            <person name="Simillion C."/>
            <person name="Van de Peer Y."/>
            <person name="Miranda-Saavedra D."/>
            <person name="Barton G.J."/>
            <person name="Westrop G.D."/>
            <person name="Mueller S."/>
            <person name="Dessi D."/>
            <person name="Fiori P.L."/>
            <person name="Ren Q."/>
            <person name="Paulsen I."/>
            <person name="Zhang H."/>
            <person name="Bastida-Corcuera F.D."/>
            <person name="Simoes-Barbosa A."/>
            <person name="Brown M.T."/>
            <person name="Hayes R.D."/>
            <person name="Mukherjee M."/>
            <person name="Okumura C.Y."/>
            <person name="Schneider R."/>
            <person name="Smith A.J."/>
            <person name="Vanacova S."/>
            <person name="Villalvazo M."/>
            <person name="Haas B.J."/>
            <person name="Pertea M."/>
            <person name="Feldblyum T.V."/>
            <person name="Utterback T.R."/>
            <person name="Shu C.L."/>
            <person name="Osoegawa K."/>
            <person name="de Jong P.J."/>
            <person name="Hrdy I."/>
            <person name="Horvathova L."/>
            <person name="Zubacova Z."/>
            <person name="Dolezal P."/>
            <person name="Malik S.B."/>
            <person name="Logsdon J.M. Jr."/>
            <person name="Henze K."/>
            <person name="Gupta A."/>
            <person name="Wang C.C."/>
            <person name="Dunne R.L."/>
            <person name="Upcroft J.A."/>
            <person name="Upcroft P."/>
            <person name="White O."/>
            <person name="Salzberg S.L."/>
            <person name="Tang P."/>
            <person name="Chiu C.-H."/>
            <person name="Lee Y.-S."/>
            <person name="Embley T.M."/>
            <person name="Coombs G.H."/>
            <person name="Mottram J.C."/>
            <person name="Tachezy J."/>
            <person name="Fraser-Liggett C.M."/>
            <person name="Johnson P.J."/>
        </authorList>
    </citation>
    <scope>NUCLEOTIDE SEQUENCE [LARGE SCALE GENOMIC DNA]</scope>
    <source>
        <strain evidence="2">G3</strain>
    </source>
</reference>
<dbReference type="GO" id="GO:0003676">
    <property type="term" value="F:nucleic acid binding"/>
    <property type="evidence" value="ECO:0007669"/>
    <property type="project" value="InterPro"/>
</dbReference>
<dbReference type="OrthoDB" id="413361at2759"/>
<dbReference type="Pfam" id="PF24764">
    <property type="entry name" value="rva_4"/>
    <property type="match status" value="1"/>
</dbReference>
<dbReference type="AlphaFoldDB" id="A2DG60"/>
<dbReference type="InterPro" id="IPR001584">
    <property type="entry name" value="Integrase_cat-core"/>
</dbReference>
<evidence type="ECO:0000313" key="2">
    <source>
        <dbReference type="EMBL" id="EAY20687.1"/>
    </source>
</evidence>
<dbReference type="PROSITE" id="PS50994">
    <property type="entry name" value="INTEGRASE"/>
    <property type="match status" value="1"/>
</dbReference>
<gene>
    <name evidence="2" type="ORF">TVAG_163830</name>
</gene>
<evidence type="ECO:0000259" key="1">
    <source>
        <dbReference type="PROSITE" id="PS50994"/>
    </source>
</evidence>
<evidence type="ECO:0000313" key="3">
    <source>
        <dbReference type="Proteomes" id="UP000001542"/>
    </source>
</evidence>
<proteinExistence type="predicted"/>
<name>A2DG60_TRIV3</name>
<protein>
    <submittedName>
        <fullName evidence="2">Integrase core domain containing protein</fullName>
    </submittedName>
</protein>
<dbReference type="VEuPathDB" id="TrichDB:TVAG_163830"/>
<dbReference type="SMR" id="A2DG60"/>
<dbReference type="Gene3D" id="3.30.420.10">
    <property type="entry name" value="Ribonuclease H-like superfamily/Ribonuclease H"/>
    <property type="match status" value="1"/>
</dbReference>
<feature type="domain" description="Integrase catalytic" evidence="1">
    <location>
        <begin position="141"/>
        <end position="300"/>
    </location>
</feature>
<reference evidence="2" key="1">
    <citation type="submission" date="2006-10" db="EMBL/GenBank/DDBJ databases">
        <authorList>
            <person name="Amadeo P."/>
            <person name="Zhao Q."/>
            <person name="Wortman J."/>
            <person name="Fraser-Liggett C."/>
            <person name="Carlton J."/>
        </authorList>
    </citation>
    <scope>NUCLEOTIDE SEQUENCE</scope>
    <source>
        <strain evidence="2">G3</strain>
    </source>
</reference>
<dbReference type="EMBL" id="DS113196">
    <property type="protein sequence ID" value="EAY20687.1"/>
    <property type="molecule type" value="Genomic_DNA"/>
</dbReference>